<dbReference type="InterPro" id="IPR001523">
    <property type="entry name" value="Paired_dom"/>
</dbReference>
<evidence type="ECO:0000256" key="1">
    <source>
        <dbReference type="ARBA" id="ARBA00004123"/>
    </source>
</evidence>
<dbReference type="GO" id="GO:0000981">
    <property type="term" value="F:DNA-binding transcription factor activity, RNA polymerase II-specific"/>
    <property type="evidence" value="ECO:0007669"/>
    <property type="project" value="InterPro"/>
</dbReference>
<keyword evidence="3" id="KW-0217">Developmental protein</keyword>
<comment type="subcellular location">
    <subcellularLocation>
        <location evidence="1 10 11">Nucleus</location>
    </subcellularLocation>
</comment>
<name>A0A0N4ZWA0_PARTI</name>
<evidence type="ECO:0000256" key="5">
    <source>
        <dbReference type="ARBA" id="ARBA00023015"/>
    </source>
</evidence>
<evidence type="ECO:0000313" key="15">
    <source>
        <dbReference type="Proteomes" id="UP000038045"/>
    </source>
</evidence>
<evidence type="ECO:0000256" key="4">
    <source>
        <dbReference type="ARBA" id="ARBA00022724"/>
    </source>
</evidence>
<evidence type="ECO:0000256" key="11">
    <source>
        <dbReference type="RuleBase" id="RU000682"/>
    </source>
</evidence>
<feature type="domain" description="Paired" evidence="14">
    <location>
        <begin position="1"/>
        <end position="88"/>
    </location>
</feature>
<evidence type="ECO:0000256" key="12">
    <source>
        <dbReference type="SAM" id="MobiDB-lite"/>
    </source>
</evidence>
<keyword evidence="15" id="KW-1185">Reference proteome</keyword>
<dbReference type="InterPro" id="IPR017970">
    <property type="entry name" value="Homeobox_CS"/>
</dbReference>
<dbReference type="Proteomes" id="UP000038045">
    <property type="component" value="Unplaced"/>
</dbReference>
<dbReference type="WBParaSite" id="PTRK_0001293300.1">
    <property type="protein sequence ID" value="PTRK_0001293300.1"/>
    <property type="gene ID" value="PTRK_0001293300"/>
</dbReference>
<dbReference type="STRING" id="131310.A0A0N4ZWA0"/>
<evidence type="ECO:0000259" key="14">
    <source>
        <dbReference type="PROSITE" id="PS51057"/>
    </source>
</evidence>
<reference evidence="16" key="1">
    <citation type="submission" date="2017-02" db="UniProtKB">
        <authorList>
            <consortium name="WormBaseParasite"/>
        </authorList>
    </citation>
    <scope>IDENTIFICATION</scope>
</reference>
<keyword evidence="9 10" id="KW-0539">Nucleus</keyword>
<dbReference type="PROSITE" id="PS50071">
    <property type="entry name" value="HOMEOBOX_2"/>
    <property type="match status" value="1"/>
</dbReference>
<accession>A0A0N4ZWA0</accession>
<dbReference type="PANTHER" id="PTHR45636">
    <property type="entry name" value="PAIRED BOX PROTEIN PAX-6-RELATED-RELATED"/>
    <property type="match status" value="1"/>
</dbReference>
<evidence type="ECO:0000256" key="2">
    <source>
        <dbReference type="ARBA" id="ARBA00005733"/>
    </source>
</evidence>
<sequence>MTTINVRPINSSTSVSPSESPDSRKKCKPIGIGTKPKVATPHVVAKIEQYKMENPTIFAWEIREKLIAEKVCSQPPSVSSINRILRTRASERAAEELAMMLSQRGQPYVTNDTSQFANFRLAHSLPPGNTLINMNLLNNLHGRTNTVPMFNYTPTIVNAPIPNLNLLSNPLRDLCLQNSFTNALNNINNFTSNSIITNPNQFIFNKTMASLANISQESTQNKINNVDEIDMKTPNNVTETNKSPSTDKPSDKEGKLQFNAEQNKVLENEFSKNSYANNKIIKSLSNQLQVPESKISIWFSNRRNKNKKNDDNMITKDDSVIENIELNNKRKIITNDKESDVLKRKKMKSDIIFKPYE</sequence>
<protein>
    <submittedName>
        <fullName evidence="16">Homeobox domain-containing protein</fullName>
    </submittedName>
</protein>
<dbReference type="Pfam" id="PF00046">
    <property type="entry name" value="Homeodomain"/>
    <property type="match status" value="1"/>
</dbReference>
<feature type="DNA-binding region" description="Homeobox" evidence="10">
    <location>
        <begin position="251"/>
        <end position="310"/>
    </location>
</feature>
<dbReference type="InterPro" id="IPR043565">
    <property type="entry name" value="PAX_fam"/>
</dbReference>
<dbReference type="InterPro" id="IPR001356">
    <property type="entry name" value="HD"/>
</dbReference>
<feature type="region of interest" description="Disordered" evidence="12">
    <location>
        <begin position="227"/>
        <end position="255"/>
    </location>
</feature>
<dbReference type="GO" id="GO:0000978">
    <property type="term" value="F:RNA polymerase II cis-regulatory region sequence-specific DNA binding"/>
    <property type="evidence" value="ECO:0007669"/>
    <property type="project" value="TreeGrafter"/>
</dbReference>
<proteinExistence type="inferred from homology"/>
<dbReference type="Gene3D" id="1.10.10.60">
    <property type="entry name" value="Homeodomain-like"/>
    <property type="match status" value="1"/>
</dbReference>
<dbReference type="GO" id="GO:0005634">
    <property type="term" value="C:nucleus"/>
    <property type="evidence" value="ECO:0007669"/>
    <property type="project" value="UniProtKB-SubCell"/>
</dbReference>
<keyword evidence="7 10" id="KW-0371">Homeobox</keyword>
<dbReference type="SUPFAM" id="SSF46689">
    <property type="entry name" value="Homeodomain-like"/>
    <property type="match status" value="2"/>
</dbReference>
<organism evidence="15 16">
    <name type="scientific">Parastrongyloides trichosuri</name>
    <name type="common">Possum-specific nematode worm</name>
    <dbReference type="NCBI Taxonomy" id="131310"/>
    <lineage>
        <taxon>Eukaryota</taxon>
        <taxon>Metazoa</taxon>
        <taxon>Ecdysozoa</taxon>
        <taxon>Nematoda</taxon>
        <taxon>Chromadorea</taxon>
        <taxon>Rhabditida</taxon>
        <taxon>Tylenchina</taxon>
        <taxon>Panagrolaimomorpha</taxon>
        <taxon>Strongyloidoidea</taxon>
        <taxon>Strongyloididae</taxon>
        <taxon>Parastrongyloides</taxon>
    </lineage>
</organism>
<dbReference type="SMART" id="SM00389">
    <property type="entry name" value="HOX"/>
    <property type="match status" value="1"/>
</dbReference>
<evidence type="ECO:0000256" key="9">
    <source>
        <dbReference type="ARBA" id="ARBA00023242"/>
    </source>
</evidence>
<feature type="compositionally biased region" description="Low complexity" evidence="12">
    <location>
        <begin position="8"/>
        <end position="20"/>
    </location>
</feature>
<evidence type="ECO:0000256" key="3">
    <source>
        <dbReference type="ARBA" id="ARBA00022473"/>
    </source>
</evidence>
<comment type="similarity">
    <text evidence="2">Belongs to the paired homeobox family.</text>
</comment>
<dbReference type="Pfam" id="PF00292">
    <property type="entry name" value="PAX"/>
    <property type="match status" value="1"/>
</dbReference>
<feature type="compositionally biased region" description="Polar residues" evidence="12">
    <location>
        <begin position="233"/>
        <end position="247"/>
    </location>
</feature>
<dbReference type="InterPro" id="IPR009057">
    <property type="entry name" value="Homeodomain-like_sf"/>
</dbReference>
<keyword evidence="4" id="KW-0563">Paired box</keyword>
<feature type="region of interest" description="Disordered" evidence="12">
    <location>
        <begin position="1"/>
        <end position="33"/>
    </location>
</feature>
<keyword evidence="6 10" id="KW-0238">DNA-binding</keyword>
<dbReference type="PROSITE" id="PS51057">
    <property type="entry name" value="PAIRED_2"/>
    <property type="match status" value="1"/>
</dbReference>
<dbReference type="InterPro" id="IPR036388">
    <property type="entry name" value="WH-like_DNA-bd_sf"/>
</dbReference>
<dbReference type="FunFam" id="1.10.10.10:FF:000003">
    <property type="entry name" value="Paired box protein Pax-6"/>
    <property type="match status" value="1"/>
</dbReference>
<evidence type="ECO:0000256" key="6">
    <source>
        <dbReference type="ARBA" id="ARBA00023125"/>
    </source>
</evidence>
<dbReference type="PROSITE" id="PS00027">
    <property type="entry name" value="HOMEOBOX_1"/>
    <property type="match status" value="1"/>
</dbReference>
<evidence type="ECO:0000313" key="16">
    <source>
        <dbReference type="WBParaSite" id="PTRK_0001293300.1"/>
    </source>
</evidence>
<keyword evidence="8" id="KW-0804">Transcription</keyword>
<feature type="domain" description="Homeobox" evidence="13">
    <location>
        <begin position="249"/>
        <end position="309"/>
    </location>
</feature>
<evidence type="ECO:0000256" key="7">
    <source>
        <dbReference type="ARBA" id="ARBA00023155"/>
    </source>
</evidence>
<dbReference type="AlphaFoldDB" id="A0A0N4ZWA0"/>
<evidence type="ECO:0000256" key="8">
    <source>
        <dbReference type="ARBA" id="ARBA00023163"/>
    </source>
</evidence>
<keyword evidence="5" id="KW-0805">Transcription regulation</keyword>
<evidence type="ECO:0000259" key="13">
    <source>
        <dbReference type="PROSITE" id="PS50071"/>
    </source>
</evidence>
<evidence type="ECO:0000256" key="10">
    <source>
        <dbReference type="PROSITE-ProRule" id="PRU00108"/>
    </source>
</evidence>
<dbReference type="CDD" id="cd00086">
    <property type="entry name" value="homeodomain"/>
    <property type="match status" value="1"/>
</dbReference>
<dbReference type="PANTHER" id="PTHR45636:SF46">
    <property type="entry name" value="HOMEOBOX DOMAIN-CONTAINING PROTEIN"/>
    <property type="match status" value="1"/>
</dbReference>
<dbReference type="SMART" id="SM00351">
    <property type="entry name" value="PAX"/>
    <property type="match status" value="1"/>
</dbReference>
<dbReference type="Gene3D" id="1.10.10.10">
    <property type="entry name" value="Winged helix-like DNA-binding domain superfamily/Winged helix DNA-binding domain"/>
    <property type="match status" value="1"/>
</dbReference>